<reference evidence="2 3" key="1">
    <citation type="submission" date="2023-11" db="EMBL/GenBank/DDBJ databases">
        <title>Dfirmibasis_genome.</title>
        <authorList>
            <person name="Edelbroek B."/>
            <person name="Kjellin J."/>
            <person name="Jerlstrom-Hultqvist J."/>
            <person name="Soderbom F."/>
        </authorList>
    </citation>
    <scope>NUCLEOTIDE SEQUENCE [LARGE SCALE GENOMIC DNA]</scope>
    <source>
        <strain evidence="2 3">TNS-C-14</strain>
    </source>
</reference>
<dbReference type="SUPFAM" id="SSF50969">
    <property type="entry name" value="YVTN repeat-like/Quinoprotein amine dehydrogenase"/>
    <property type="match status" value="1"/>
</dbReference>
<evidence type="ECO:0000256" key="1">
    <source>
        <dbReference type="SAM" id="SignalP"/>
    </source>
</evidence>
<dbReference type="AlphaFoldDB" id="A0AAN7YU51"/>
<organism evidence="2 3">
    <name type="scientific">Dictyostelium firmibasis</name>
    <dbReference type="NCBI Taxonomy" id="79012"/>
    <lineage>
        <taxon>Eukaryota</taxon>
        <taxon>Amoebozoa</taxon>
        <taxon>Evosea</taxon>
        <taxon>Eumycetozoa</taxon>
        <taxon>Dictyostelia</taxon>
        <taxon>Dictyosteliales</taxon>
        <taxon>Dictyosteliaceae</taxon>
        <taxon>Dictyostelium</taxon>
    </lineage>
</organism>
<gene>
    <name evidence="2" type="ORF">RB653_000169</name>
</gene>
<feature type="signal peptide" evidence="1">
    <location>
        <begin position="1"/>
        <end position="19"/>
    </location>
</feature>
<keyword evidence="3" id="KW-1185">Reference proteome</keyword>
<proteinExistence type="predicted"/>
<dbReference type="InterPro" id="IPR053369">
    <property type="entry name" value="SrfA-induced_signal"/>
</dbReference>
<feature type="chain" id="PRO_5042989792" description="EGF-like domain-containing protein" evidence="1">
    <location>
        <begin position="20"/>
        <end position="436"/>
    </location>
</feature>
<protein>
    <recommendedName>
        <fullName evidence="4">EGF-like domain-containing protein</fullName>
    </recommendedName>
</protein>
<comment type="caution">
    <text evidence="2">The sequence shown here is derived from an EMBL/GenBank/DDBJ whole genome shotgun (WGS) entry which is preliminary data.</text>
</comment>
<dbReference type="InterPro" id="IPR011044">
    <property type="entry name" value="Quino_amine_DH_bsu"/>
</dbReference>
<dbReference type="PANTHER" id="PTHR32256">
    <property type="match status" value="1"/>
</dbReference>
<evidence type="ECO:0000313" key="2">
    <source>
        <dbReference type="EMBL" id="KAK5580156.1"/>
    </source>
</evidence>
<keyword evidence="1" id="KW-0732">Signal</keyword>
<dbReference type="EMBL" id="JAVFKY010000002">
    <property type="protein sequence ID" value="KAK5580156.1"/>
    <property type="molecule type" value="Genomic_DNA"/>
</dbReference>
<evidence type="ECO:0000313" key="3">
    <source>
        <dbReference type="Proteomes" id="UP001344447"/>
    </source>
</evidence>
<evidence type="ECO:0008006" key="4">
    <source>
        <dbReference type="Google" id="ProtNLM"/>
    </source>
</evidence>
<dbReference type="PANTHER" id="PTHR32256:SF17">
    <property type="entry name" value="EGF-LIKE DOMAIN-CONTAINING PROTEIN"/>
    <property type="match status" value="1"/>
</dbReference>
<name>A0AAN7YU51_9MYCE</name>
<sequence length="436" mass="48060">MKKILILLILSLIINLINGNNSCNRDYECGNYPYAACNGGLNLGYGIVYNSNDNKLIVSGKYNSSDSGPFGYPYIFSLDTSATNNGSEATLVIKSRINGEILNTGQGFTTFYRVYQYAPIHNYLYLTFYHSGSTIYGIYDQATSSIKQVLNIWGIPFTIDFNKEETKTVYGEYGIYFIDKIPTEKSDFSNSTLLYQNQITNGIILGDDSKNIYISTYDGKFYLGTTDCRNCTQDKLKLLFTDSNVTSISGFLLVGDMIYYSNENGIKAFKKDGSSSSPIVLTNDSISSMTTDGKNIYYIVTGTTTSSFTNNAVVKSIPIPKVINGNITTETPTIIYTPKSDHQCQCAVGFQGDKCQTCNGKTLWNNGIPLCTPIDSETGYPQTCFTSQDCSNSQYINCNSNSTCACLPGFTHANNDCICSNGSIVWNNNYPSCIQN</sequence>
<dbReference type="Proteomes" id="UP001344447">
    <property type="component" value="Unassembled WGS sequence"/>
</dbReference>
<accession>A0AAN7YU51</accession>